<evidence type="ECO:0000256" key="3">
    <source>
        <dbReference type="ARBA" id="ARBA00022553"/>
    </source>
</evidence>
<evidence type="ECO:0000313" key="12">
    <source>
        <dbReference type="EMBL" id="GIE23084.1"/>
    </source>
</evidence>
<keyword evidence="8" id="KW-0902">Two-component regulatory system</keyword>
<keyword evidence="3" id="KW-0597">Phosphoprotein</keyword>
<evidence type="ECO:0000259" key="11">
    <source>
        <dbReference type="SMART" id="SM00387"/>
    </source>
</evidence>
<feature type="transmembrane region" description="Helical" evidence="10">
    <location>
        <begin position="134"/>
        <end position="151"/>
    </location>
</feature>
<evidence type="ECO:0000256" key="4">
    <source>
        <dbReference type="ARBA" id="ARBA00022679"/>
    </source>
</evidence>
<evidence type="ECO:0000313" key="13">
    <source>
        <dbReference type="Proteomes" id="UP000603200"/>
    </source>
</evidence>
<keyword evidence="10" id="KW-0472">Membrane</keyword>
<gene>
    <name evidence="12" type="ORF">Ahu01nite_061860</name>
</gene>
<dbReference type="EMBL" id="BOMN01000087">
    <property type="protein sequence ID" value="GIE23084.1"/>
    <property type="molecule type" value="Genomic_DNA"/>
</dbReference>
<keyword evidence="9" id="KW-0175">Coiled coil</keyword>
<dbReference type="PANTHER" id="PTHR24421:SF10">
    <property type="entry name" value="NITRATE_NITRITE SENSOR PROTEIN NARQ"/>
    <property type="match status" value="1"/>
</dbReference>
<dbReference type="InterPro" id="IPR003594">
    <property type="entry name" value="HATPase_dom"/>
</dbReference>
<keyword evidence="6 12" id="KW-0418">Kinase</keyword>
<feature type="transmembrane region" description="Helical" evidence="10">
    <location>
        <begin position="39"/>
        <end position="57"/>
    </location>
</feature>
<accession>A0ABQ3ZWY7</accession>
<dbReference type="CDD" id="cd16917">
    <property type="entry name" value="HATPase_UhpB-NarQ-NarX-like"/>
    <property type="match status" value="1"/>
</dbReference>
<keyword evidence="13" id="KW-1185">Reference proteome</keyword>
<evidence type="ECO:0000256" key="2">
    <source>
        <dbReference type="ARBA" id="ARBA00012438"/>
    </source>
</evidence>
<dbReference type="RefSeq" id="WP_203840140.1">
    <property type="nucleotide sequence ID" value="NZ_BAAATV010000014.1"/>
</dbReference>
<dbReference type="PROSITE" id="PS51257">
    <property type="entry name" value="PROKAR_LIPOPROTEIN"/>
    <property type="match status" value="1"/>
</dbReference>
<dbReference type="Proteomes" id="UP000603200">
    <property type="component" value="Unassembled WGS sequence"/>
</dbReference>
<keyword evidence="7" id="KW-0067">ATP-binding</keyword>
<evidence type="ECO:0000256" key="7">
    <source>
        <dbReference type="ARBA" id="ARBA00022840"/>
    </source>
</evidence>
<dbReference type="SUPFAM" id="SSF55874">
    <property type="entry name" value="ATPase domain of HSP90 chaperone/DNA topoisomerase II/histidine kinase"/>
    <property type="match status" value="1"/>
</dbReference>
<evidence type="ECO:0000256" key="1">
    <source>
        <dbReference type="ARBA" id="ARBA00000085"/>
    </source>
</evidence>
<evidence type="ECO:0000256" key="5">
    <source>
        <dbReference type="ARBA" id="ARBA00022741"/>
    </source>
</evidence>
<sequence length="386" mass="40827">MSRSDRARRFLAGQSLLVAGACVVVDVLAFAVQGLPPVTFTWVVALLAVIAADALLATPTRWSGWVAAAAVAVNAGCGLLLGGPPSLRLNEAGVLVAAYRAGAWLRGVPAVVSLVVVIGGIVPAFLARGHPLDWYVVIAAVKTGLVSWVVGRYTTARREFLDELRRQAEEEERDAREAVSRAIAADRAGIARDLHDVVTHHVSAISVHAGAARLRLTRTDADPAALLSLRSVEDASRSALGDLRNMLDLLHGVPSAPQLGLADIDDLLHGFRAASIPVRLHITGEPFMLPPAVDIALYRVAQEMLTNALRHGDGGVITVTVRYEGRTVEVTTLNPYRQPGPVSGGGRGLAGIRNRVHALGGRLHAGPSAQGRTWSTSVSFHLPELT</sequence>
<feature type="domain" description="Histidine kinase/HSP90-like ATPase" evidence="11">
    <location>
        <begin position="292"/>
        <end position="386"/>
    </location>
</feature>
<evidence type="ECO:0000256" key="8">
    <source>
        <dbReference type="ARBA" id="ARBA00023012"/>
    </source>
</evidence>
<dbReference type="Pfam" id="PF02518">
    <property type="entry name" value="HATPase_c"/>
    <property type="match status" value="1"/>
</dbReference>
<keyword evidence="4" id="KW-0808">Transferase</keyword>
<keyword evidence="5" id="KW-0547">Nucleotide-binding</keyword>
<comment type="catalytic activity">
    <reaction evidence="1">
        <text>ATP + protein L-histidine = ADP + protein N-phospho-L-histidine.</text>
        <dbReference type="EC" id="2.7.13.3"/>
    </reaction>
</comment>
<dbReference type="EC" id="2.7.13.3" evidence="2"/>
<feature type="coiled-coil region" evidence="9">
    <location>
        <begin position="158"/>
        <end position="185"/>
    </location>
</feature>
<evidence type="ECO:0000256" key="10">
    <source>
        <dbReference type="SAM" id="Phobius"/>
    </source>
</evidence>
<comment type="caution">
    <text evidence="12">The sequence shown here is derived from an EMBL/GenBank/DDBJ whole genome shotgun (WGS) entry which is preliminary data.</text>
</comment>
<keyword evidence="10" id="KW-0812">Transmembrane</keyword>
<dbReference type="Gene3D" id="3.30.565.10">
    <property type="entry name" value="Histidine kinase-like ATPase, C-terminal domain"/>
    <property type="match status" value="1"/>
</dbReference>
<dbReference type="PANTHER" id="PTHR24421">
    <property type="entry name" value="NITRATE/NITRITE SENSOR PROTEIN NARX-RELATED"/>
    <property type="match status" value="1"/>
</dbReference>
<dbReference type="Pfam" id="PF07730">
    <property type="entry name" value="HisKA_3"/>
    <property type="match status" value="1"/>
</dbReference>
<feature type="transmembrane region" description="Helical" evidence="10">
    <location>
        <begin position="103"/>
        <end position="127"/>
    </location>
</feature>
<evidence type="ECO:0000256" key="6">
    <source>
        <dbReference type="ARBA" id="ARBA00022777"/>
    </source>
</evidence>
<dbReference type="SMART" id="SM00387">
    <property type="entry name" value="HATPase_c"/>
    <property type="match status" value="1"/>
</dbReference>
<reference evidence="12 13" key="1">
    <citation type="submission" date="2021-01" db="EMBL/GenBank/DDBJ databases">
        <title>Whole genome shotgun sequence of Actinoplanes humidus NBRC 14915.</title>
        <authorList>
            <person name="Komaki H."/>
            <person name="Tamura T."/>
        </authorList>
    </citation>
    <scope>NUCLEOTIDE SEQUENCE [LARGE SCALE GENOMIC DNA]</scope>
    <source>
        <strain evidence="12 13">NBRC 14915</strain>
    </source>
</reference>
<dbReference type="Gene3D" id="1.20.5.1930">
    <property type="match status" value="1"/>
</dbReference>
<keyword evidence="10" id="KW-1133">Transmembrane helix</keyword>
<dbReference type="InterPro" id="IPR011712">
    <property type="entry name" value="Sig_transdc_His_kin_sub3_dim/P"/>
</dbReference>
<dbReference type="InterPro" id="IPR050482">
    <property type="entry name" value="Sensor_HK_TwoCompSys"/>
</dbReference>
<proteinExistence type="predicted"/>
<feature type="transmembrane region" description="Helical" evidence="10">
    <location>
        <begin position="64"/>
        <end position="83"/>
    </location>
</feature>
<name>A0ABQ3ZWY7_9ACTN</name>
<organism evidence="12 13">
    <name type="scientific">Winogradskya humida</name>
    <dbReference type="NCBI Taxonomy" id="113566"/>
    <lineage>
        <taxon>Bacteria</taxon>
        <taxon>Bacillati</taxon>
        <taxon>Actinomycetota</taxon>
        <taxon>Actinomycetes</taxon>
        <taxon>Micromonosporales</taxon>
        <taxon>Micromonosporaceae</taxon>
        <taxon>Winogradskya</taxon>
    </lineage>
</organism>
<evidence type="ECO:0000256" key="9">
    <source>
        <dbReference type="SAM" id="Coils"/>
    </source>
</evidence>
<protein>
    <recommendedName>
        <fullName evidence="2">histidine kinase</fullName>
        <ecNumber evidence="2">2.7.13.3</ecNumber>
    </recommendedName>
</protein>
<dbReference type="InterPro" id="IPR036890">
    <property type="entry name" value="HATPase_C_sf"/>
</dbReference>
<dbReference type="GO" id="GO:0016301">
    <property type="term" value="F:kinase activity"/>
    <property type="evidence" value="ECO:0007669"/>
    <property type="project" value="UniProtKB-KW"/>
</dbReference>